<dbReference type="InterPro" id="IPR002321">
    <property type="entry name" value="Cyt_c_II"/>
</dbReference>
<feature type="binding site" description="axial binding residue" evidence="6">
    <location>
        <position position="143"/>
    </location>
    <ligand>
        <name>heme c</name>
        <dbReference type="ChEBI" id="CHEBI:61717"/>
    </ligand>
    <ligandPart>
        <name>Fe</name>
        <dbReference type="ChEBI" id="CHEBI:18248"/>
    </ligandPart>
</feature>
<dbReference type="GO" id="GO:0009055">
    <property type="term" value="F:electron transfer activity"/>
    <property type="evidence" value="ECO:0007669"/>
    <property type="project" value="InterPro"/>
</dbReference>
<organism evidence="8 9">
    <name type="scientific">Moraxella bovoculi 237</name>
    <dbReference type="NCBI Taxonomy" id="743974"/>
    <lineage>
        <taxon>Bacteria</taxon>
        <taxon>Pseudomonadati</taxon>
        <taxon>Pseudomonadota</taxon>
        <taxon>Gammaproteobacteria</taxon>
        <taxon>Moraxellales</taxon>
        <taxon>Moraxellaceae</taxon>
        <taxon>Moraxella</taxon>
    </lineage>
</organism>
<dbReference type="eggNOG" id="COG3909">
    <property type="taxonomic scope" value="Bacteria"/>
</dbReference>
<dbReference type="RefSeq" id="WP_036363391.1">
    <property type="nucleotide sequence ID" value="NZ_AOMT01000008.1"/>
</dbReference>
<accession>A0A066UIC8</accession>
<dbReference type="OrthoDB" id="5520910at2"/>
<dbReference type="EMBL" id="AOMT01000008">
    <property type="protein sequence ID" value="KDN25612.1"/>
    <property type="molecule type" value="Genomic_DNA"/>
</dbReference>
<comment type="PTM">
    <text evidence="7">Binds 1 heme group per subunit.</text>
</comment>
<keyword evidence="4" id="KW-0249">Electron transport</keyword>
<keyword evidence="1" id="KW-0813">Transport</keyword>
<name>A0A066UIC8_9GAMM</name>
<dbReference type="GeneID" id="301975793"/>
<feature type="binding site" description="covalent" evidence="7">
    <location>
        <position position="142"/>
    </location>
    <ligand>
        <name>heme c</name>
        <dbReference type="ChEBI" id="CHEBI:61717"/>
    </ligand>
</feature>
<proteinExistence type="predicted"/>
<keyword evidence="3 6" id="KW-0479">Metal-binding</keyword>
<dbReference type="PIRSF" id="PIRSF000027">
    <property type="entry name" value="Cytc_c_prime"/>
    <property type="match status" value="1"/>
</dbReference>
<feature type="binding site" description="covalent" evidence="7">
    <location>
        <position position="139"/>
    </location>
    <ligand>
        <name>heme c</name>
        <dbReference type="ChEBI" id="CHEBI:61717"/>
    </ligand>
</feature>
<dbReference type="InterPro" id="IPR012127">
    <property type="entry name" value="Cyt_c_prime"/>
</dbReference>
<evidence type="ECO:0000256" key="2">
    <source>
        <dbReference type="ARBA" id="ARBA00022617"/>
    </source>
</evidence>
<protein>
    <submittedName>
        <fullName evidence="8">Cytochrome c class II Msp22</fullName>
    </submittedName>
</protein>
<reference evidence="8 9" key="1">
    <citation type="journal article" date="2014" name="Genome Announc.">
        <title>Draft Genome Sequence of Moraxella bovoculi Strain 237T (ATCC BAA-1259T) Isolated from a Calf with Infectious Bovine Keratoconjunctivitis.</title>
        <authorList>
            <person name="Calcutt M.J."/>
            <person name="Foecking M.F."/>
            <person name="Martin N.T."/>
            <person name="Mhlanga-Mutangadura T."/>
            <person name="Reilly T.J."/>
        </authorList>
    </citation>
    <scope>NUCLEOTIDE SEQUENCE [LARGE SCALE GENOMIC DNA]</scope>
    <source>
        <strain evidence="8 9">237</strain>
    </source>
</reference>
<dbReference type="GO" id="GO:0005506">
    <property type="term" value="F:iron ion binding"/>
    <property type="evidence" value="ECO:0007669"/>
    <property type="project" value="InterPro"/>
</dbReference>
<sequence length="149" mass="16343">MNILPISKGLTIAIVAALTVTACSSKPTTPNDVSIRQDIMQDWRISSDIMKSMLFEDRFDAKAFKEQADAIQASTHVWAHFDNDAEKGKAQDTVWTDAAGFKLKAQMFDDAVGELVSAADKAQSFADVEKAFGKMNESCGSCHKSYKSR</sequence>
<dbReference type="AlphaFoldDB" id="A0A066UIC8"/>
<keyword evidence="9" id="KW-1185">Reference proteome</keyword>
<dbReference type="Pfam" id="PF01322">
    <property type="entry name" value="Cytochrom_C_2"/>
    <property type="match status" value="1"/>
</dbReference>
<dbReference type="InterPro" id="IPR010980">
    <property type="entry name" value="Cyt_c/b562"/>
</dbReference>
<dbReference type="SUPFAM" id="SSF47175">
    <property type="entry name" value="Cytochromes"/>
    <property type="match status" value="1"/>
</dbReference>
<gene>
    <name evidence="8" type="ORF">MBO_02967</name>
</gene>
<dbReference type="GO" id="GO:0020037">
    <property type="term" value="F:heme binding"/>
    <property type="evidence" value="ECO:0007669"/>
    <property type="project" value="InterPro"/>
</dbReference>
<comment type="caution">
    <text evidence="8">The sequence shown here is derived from an EMBL/GenBank/DDBJ whole genome shotgun (WGS) entry which is preliminary data.</text>
</comment>
<evidence type="ECO:0000256" key="3">
    <source>
        <dbReference type="ARBA" id="ARBA00022723"/>
    </source>
</evidence>
<evidence type="ECO:0000256" key="4">
    <source>
        <dbReference type="ARBA" id="ARBA00022982"/>
    </source>
</evidence>
<dbReference type="PROSITE" id="PS51009">
    <property type="entry name" value="CYTCII"/>
    <property type="match status" value="1"/>
</dbReference>
<evidence type="ECO:0000313" key="9">
    <source>
        <dbReference type="Proteomes" id="UP000035860"/>
    </source>
</evidence>
<dbReference type="GO" id="GO:0042597">
    <property type="term" value="C:periplasmic space"/>
    <property type="evidence" value="ECO:0007669"/>
    <property type="project" value="InterPro"/>
</dbReference>
<dbReference type="Proteomes" id="UP000035860">
    <property type="component" value="Unassembled WGS sequence"/>
</dbReference>
<dbReference type="Gene3D" id="1.20.120.10">
    <property type="entry name" value="Cytochrome c/b562"/>
    <property type="match status" value="1"/>
</dbReference>
<evidence type="ECO:0000256" key="7">
    <source>
        <dbReference type="PIRSR" id="PIRSR000027-2"/>
    </source>
</evidence>
<keyword evidence="2 7" id="KW-0349">Heme</keyword>
<evidence type="ECO:0000256" key="6">
    <source>
        <dbReference type="PIRSR" id="PIRSR000027-1"/>
    </source>
</evidence>
<keyword evidence="5 6" id="KW-0408">Iron</keyword>
<evidence type="ECO:0000256" key="1">
    <source>
        <dbReference type="ARBA" id="ARBA00022448"/>
    </source>
</evidence>
<evidence type="ECO:0000256" key="5">
    <source>
        <dbReference type="ARBA" id="ARBA00023004"/>
    </source>
</evidence>
<dbReference type="GO" id="GO:0022900">
    <property type="term" value="P:electron transport chain"/>
    <property type="evidence" value="ECO:0007669"/>
    <property type="project" value="InterPro"/>
</dbReference>
<evidence type="ECO:0000313" key="8">
    <source>
        <dbReference type="EMBL" id="KDN25612.1"/>
    </source>
</evidence>